<dbReference type="Proteomes" id="UP000777265">
    <property type="component" value="Unassembled WGS sequence"/>
</dbReference>
<dbReference type="SUPFAM" id="SSF88723">
    <property type="entry name" value="PIN domain-like"/>
    <property type="match status" value="1"/>
</dbReference>
<feature type="domain" description="PIN" evidence="1">
    <location>
        <begin position="4"/>
        <end position="115"/>
    </location>
</feature>
<accession>A0A351U4B7</accession>
<proteinExistence type="predicted"/>
<evidence type="ECO:0000313" key="3">
    <source>
        <dbReference type="Proteomes" id="UP000777265"/>
    </source>
</evidence>
<dbReference type="Pfam" id="PF01850">
    <property type="entry name" value="PIN"/>
    <property type="match status" value="1"/>
</dbReference>
<evidence type="ECO:0000259" key="1">
    <source>
        <dbReference type="Pfam" id="PF01850"/>
    </source>
</evidence>
<organism evidence="2 3">
    <name type="scientific">Syntrophorhabdus aromaticivorans</name>
    <dbReference type="NCBI Taxonomy" id="328301"/>
    <lineage>
        <taxon>Bacteria</taxon>
        <taxon>Pseudomonadati</taxon>
        <taxon>Thermodesulfobacteriota</taxon>
        <taxon>Syntrophorhabdia</taxon>
        <taxon>Syntrophorhabdales</taxon>
        <taxon>Syntrophorhabdaceae</taxon>
        <taxon>Syntrophorhabdus</taxon>
    </lineage>
</organism>
<dbReference type="InterPro" id="IPR002716">
    <property type="entry name" value="PIN_dom"/>
</dbReference>
<gene>
    <name evidence="2" type="ORF">GXY80_15115</name>
</gene>
<reference evidence="2" key="2">
    <citation type="submission" date="2020-01" db="EMBL/GenBank/DDBJ databases">
        <authorList>
            <person name="Campanaro S."/>
        </authorList>
    </citation>
    <scope>NUCLEOTIDE SEQUENCE</scope>
    <source>
        <strain evidence="2">AS06rmzACSIP_7</strain>
    </source>
</reference>
<dbReference type="AlphaFoldDB" id="A0A351U4B7"/>
<evidence type="ECO:0000313" key="2">
    <source>
        <dbReference type="EMBL" id="NLW36786.1"/>
    </source>
</evidence>
<comment type="caution">
    <text evidence="2">The sequence shown here is derived from an EMBL/GenBank/DDBJ whole genome shotgun (WGS) entry which is preliminary data.</text>
</comment>
<dbReference type="EMBL" id="JAAYEE010000295">
    <property type="protein sequence ID" value="NLW36786.1"/>
    <property type="molecule type" value="Genomic_DNA"/>
</dbReference>
<dbReference type="STRING" id="909663.GCA_000512235_00560"/>
<reference evidence="2" key="1">
    <citation type="journal article" date="2020" name="Biotechnol. Biofuels">
        <title>New insights from the biogas microbiome by comprehensive genome-resolved metagenomics of nearly 1600 species originating from multiple anaerobic digesters.</title>
        <authorList>
            <person name="Campanaro S."/>
            <person name="Treu L."/>
            <person name="Rodriguez-R L.M."/>
            <person name="Kovalovszki A."/>
            <person name="Ziels R.M."/>
            <person name="Maus I."/>
            <person name="Zhu X."/>
            <person name="Kougias P.G."/>
            <person name="Basile A."/>
            <person name="Luo G."/>
            <person name="Schluter A."/>
            <person name="Konstantinidis K.T."/>
            <person name="Angelidaki I."/>
        </authorList>
    </citation>
    <scope>NUCLEOTIDE SEQUENCE</scope>
    <source>
        <strain evidence="2">AS06rmzACSIP_7</strain>
    </source>
</reference>
<protein>
    <submittedName>
        <fullName evidence="2">PIN domain-containing protein</fullName>
    </submittedName>
</protein>
<dbReference type="InterPro" id="IPR029060">
    <property type="entry name" value="PIN-like_dom_sf"/>
</dbReference>
<sequence length="135" mass="14778">MIGLDTGFFVELVRANQQALDVFNEIIEGQDSCVSCLTLYELKRLSLRGSIPSEAGSALVEDIMSFCSVSWLDNLKVHELAAGLSHDFGIPGIDSLILAGLITLKANRIYTTDRHIMGYQEKGTSVVLIPPIPRK</sequence>
<dbReference type="Gene3D" id="3.40.50.1010">
    <property type="entry name" value="5'-nuclease"/>
    <property type="match status" value="1"/>
</dbReference>
<name>A0A351U4B7_9BACT</name>